<comment type="pathway">
    <text evidence="1">Protein modification; protein ubiquitination.</text>
</comment>
<reference evidence="5" key="1">
    <citation type="submission" date="2021-01" db="EMBL/GenBank/DDBJ databases">
        <authorList>
            <consortium name="Genoscope - CEA"/>
            <person name="William W."/>
        </authorList>
    </citation>
    <scope>NUCLEOTIDE SEQUENCE</scope>
</reference>
<dbReference type="AlphaFoldDB" id="A0A8S1S7U4"/>
<proteinExistence type="inferred from homology"/>
<dbReference type="InterPro" id="IPR016072">
    <property type="entry name" value="Skp1_comp_dimer"/>
</dbReference>
<evidence type="ECO:0000313" key="5">
    <source>
        <dbReference type="EMBL" id="CAD8135825.1"/>
    </source>
</evidence>
<feature type="region of interest" description="Disordered" evidence="2">
    <location>
        <begin position="133"/>
        <end position="159"/>
    </location>
</feature>
<gene>
    <name evidence="5" type="ORF">POCTA_138.1.T0070049</name>
</gene>
<evidence type="ECO:0008006" key="7">
    <source>
        <dbReference type="Google" id="ProtNLM"/>
    </source>
</evidence>
<feature type="domain" description="SKP1 component dimerisation" evidence="3">
    <location>
        <begin position="105"/>
        <end position="141"/>
    </location>
</feature>
<accession>A0A8S1S7U4</accession>
<feature type="domain" description="SKP1 component POZ" evidence="4">
    <location>
        <begin position="3"/>
        <end position="54"/>
    </location>
</feature>
<evidence type="ECO:0000313" key="6">
    <source>
        <dbReference type="Proteomes" id="UP000683925"/>
    </source>
</evidence>
<dbReference type="Proteomes" id="UP000683925">
    <property type="component" value="Unassembled WGS sequence"/>
</dbReference>
<dbReference type="EMBL" id="CAJJDP010000006">
    <property type="protein sequence ID" value="CAD8135825.1"/>
    <property type="molecule type" value="Genomic_DNA"/>
</dbReference>
<protein>
    <recommendedName>
        <fullName evidence="7">SKP1-like protein</fullName>
    </recommendedName>
</protein>
<feature type="compositionally biased region" description="Basic and acidic residues" evidence="2">
    <location>
        <begin position="134"/>
        <end position="159"/>
    </location>
</feature>
<evidence type="ECO:0000256" key="2">
    <source>
        <dbReference type="SAM" id="MobiDB-lite"/>
    </source>
</evidence>
<dbReference type="InterPro" id="IPR016897">
    <property type="entry name" value="SKP1"/>
</dbReference>
<dbReference type="GO" id="GO:0006511">
    <property type="term" value="P:ubiquitin-dependent protein catabolic process"/>
    <property type="evidence" value="ECO:0007669"/>
    <property type="project" value="InterPro"/>
</dbReference>
<dbReference type="OrthoDB" id="2342932at2759"/>
<keyword evidence="6" id="KW-1185">Reference proteome</keyword>
<comment type="similarity">
    <text evidence="1">Belongs to the SKP1 family.</text>
</comment>
<evidence type="ECO:0000259" key="3">
    <source>
        <dbReference type="Pfam" id="PF01466"/>
    </source>
</evidence>
<dbReference type="OMA" id="MQFISQD"/>
<organism evidence="5 6">
    <name type="scientific">Paramecium octaurelia</name>
    <dbReference type="NCBI Taxonomy" id="43137"/>
    <lineage>
        <taxon>Eukaryota</taxon>
        <taxon>Sar</taxon>
        <taxon>Alveolata</taxon>
        <taxon>Ciliophora</taxon>
        <taxon>Intramacronucleata</taxon>
        <taxon>Oligohymenophorea</taxon>
        <taxon>Peniculida</taxon>
        <taxon>Parameciidae</taxon>
        <taxon>Paramecium</taxon>
    </lineage>
</organism>
<name>A0A8S1S7U4_PAROT</name>
<dbReference type="Pfam" id="PF03931">
    <property type="entry name" value="Skp1_POZ"/>
    <property type="match status" value="1"/>
</dbReference>
<evidence type="ECO:0000259" key="4">
    <source>
        <dbReference type="Pfam" id="PF03931"/>
    </source>
</evidence>
<dbReference type="PANTHER" id="PTHR11165">
    <property type="entry name" value="SKP1"/>
    <property type="match status" value="1"/>
</dbReference>
<dbReference type="Pfam" id="PF01466">
    <property type="entry name" value="Skp1"/>
    <property type="match status" value="1"/>
</dbReference>
<comment type="caution">
    <text evidence="5">The sequence shown here is derived from an EMBL/GenBank/DDBJ whole genome shotgun (WGS) entry which is preliminary data.</text>
</comment>
<dbReference type="SMART" id="SM00512">
    <property type="entry name" value="Skp1"/>
    <property type="match status" value="1"/>
</dbReference>
<dbReference type="PIRSF" id="PIRSF028729">
    <property type="entry name" value="E3_ubiquit_lig_SCF_Skp"/>
    <property type="match status" value="1"/>
</dbReference>
<keyword evidence="1" id="KW-0833">Ubl conjugation pathway</keyword>
<dbReference type="InterPro" id="IPR001232">
    <property type="entry name" value="SKP1-like"/>
</dbReference>
<evidence type="ECO:0000256" key="1">
    <source>
        <dbReference type="PIRNR" id="PIRNR028729"/>
    </source>
</evidence>
<sequence>MQFISQDGQTFKIGEQALKHCTKVNNTNLEVFNLTGIKSSILKKVIQYCQMHQNVAYIPQISKPLKSKAIYDIVDFQDAEFITELDLEEIFQIIQAAEVLGINALVDLSCAFVALQIRGKSQEQVKLLFKSNKSKTDEEVQRQRDIDSSAKGEPKQTNY</sequence>
<dbReference type="InterPro" id="IPR016073">
    <property type="entry name" value="Skp1_comp_POZ"/>
</dbReference>